<dbReference type="RefSeq" id="XP_016589174.1">
    <property type="nucleotide sequence ID" value="XM_016736875.1"/>
</dbReference>
<accession>A0A0F2M9Y4</accession>
<dbReference type="AlphaFoldDB" id="A0A0F2M9Y4"/>
<evidence type="ECO:0000313" key="1">
    <source>
        <dbReference type="EMBL" id="KJR86498.1"/>
    </source>
</evidence>
<dbReference type="Proteomes" id="UP000033710">
    <property type="component" value="Unassembled WGS sequence"/>
</dbReference>
<sequence length="123" mass="14076">MADMETYMRSHPGQGTAFGLCTNWCWRMSHEDKPLFFFENEVGRSRKIGPAYAADVVLVLFVLVEPDFVVEIWPVATPSANIMRTGHREMMSFCVQGRKFEPASRAKNMPARHPEVLLERLAM</sequence>
<gene>
    <name evidence="1" type="ORF">SPSK_10481</name>
</gene>
<dbReference type="VEuPathDB" id="FungiDB:SPSK_10481"/>
<dbReference type="KEGG" id="ssck:SPSK_10481"/>
<proteinExistence type="predicted"/>
<evidence type="ECO:0000313" key="2">
    <source>
        <dbReference type="Proteomes" id="UP000033710"/>
    </source>
</evidence>
<organism evidence="1 2">
    <name type="scientific">Sporothrix schenckii 1099-18</name>
    <dbReference type="NCBI Taxonomy" id="1397361"/>
    <lineage>
        <taxon>Eukaryota</taxon>
        <taxon>Fungi</taxon>
        <taxon>Dikarya</taxon>
        <taxon>Ascomycota</taxon>
        <taxon>Pezizomycotina</taxon>
        <taxon>Sordariomycetes</taxon>
        <taxon>Sordariomycetidae</taxon>
        <taxon>Ophiostomatales</taxon>
        <taxon>Ophiostomataceae</taxon>
        <taxon>Sporothrix</taxon>
    </lineage>
</organism>
<reference evidence="1 2" key="2">
    <citation type="journal article" date="2015" name="Eukaryot. Cell">
        <title>Asexual propagation of a virulent clone complex in a human and feline outbreak of sporotrichosis.</title>
        <authorList>
            <person name="Teixeira Mde M."/>
            <person name="Rodrigues A.M."/>
            <person name="Tsui C.K."/>
            <person name="de Almeida L.G."/>
            <person name="Van Diepeningen A.D."/>
            <person name="van den Ende B.G."/>
            <person name="Fernandes G.F."/>
            <person name="Kano R."/>
            <person name="Hamelin R.C."/>
            <person name="Lopes-Bezerra L.M."/>
            <person name="Vasconcelos A.T."/>
            <person name="de Hoog S."/>
            <person name="de Camargo Z.P."/>
            <person name="Felipe M.S."/>
        </authorList>
    </citation>
    <scope>NUCLEOTIDE SEQUENCE [LARGE SCALE GENOMIC DNA]</scope>
    <source>
        <strain evidence="1 2">1099-18</strain>
    </source>
</reference>
<dbReference type="EMBL" id="AXCR01000006">
    <property type="protein sequence ID" value="KJR86498.1"/>
    <property type="molecule type" value="Genomic_DNA"/>
</dbReference>
<dbReference type="GeneID" id="27672152"/>
<name>A0A0F2M9Y4_SPOSC</name>
<comment type="caution">
    <text evidence="1">The sequence shown here is derived from an EMBL/GenBank/DDBJ whole genome shotgun (WGS) entry which is preliminary data.</text>
</comment>
<protein>
    <submittedName>
        <fullName evidence="1">Uncharacterized protein</fullName>
    </submittedName>
</protein>
<reference evidence="1 2" key="1">
    <citation type="journal article" date="2014" name="BMC Genomics">
        <title>Comparative genomics of the major fungal agents of human and animal Sporotrichosis: Sporothrix schenckii and Sporothrix brasiliensis.</title>
        <authorList>
            <person name="Teixeira M.M."/>
            <person name="de Almeida L.G."/>
            <person name="Kubitschek-Barreira P."/>
            <person name="Alves F.L."/>
            <person name="Kioshima E.S."/>
            <person name="Abadio A.K."/>
            <person name="Fernandes L."/>
            <person name="Derengowski L.S."/>
            <person name="Ferreira K.S."/>
            <person name="Souza R.C."/>
            <person name="Ruiz J.C."/>
            <person name="de Andrade N.C."/>
            <person name="Paes H.C."/>
            <person name="Nicola A.M."/>
            <person name="Albuquerque P."/>
            <person name="Gerber A.L."/>
            <person name="Martins V.P."/>
            <person name="Peconick L.D."/>
            <person name="Neto A.V."/>
            <person name="Chaucanez C.B."/>
            <person name="Silva P.A."/>
            <person name="Cunha O.L."/>
            <person name="de Oliveira F.F."/>
            <person name="dos Santos T.C."/>
            <person name="Barros A.L."/>
            <person name="Soares M.A."/>
            <person name="de Oliveira L.M."/>
            <person name="Marini M.M."/>
            <person name="Villalobos-Duno H."/>
            <person name="Cunha M.M."/>
            <person name="de Hoog S."/>
            <person name="da Silveira J.F."/>
            <person name="Henrissat B."/>
            <person name="Nino-Vega G.A."/>
            <person name="Cisalpino P.S."/>
            <person name="Mora-Montes H.M."/>
            <person name="Almeida S.R."/>
            <person name="Stajich J.E."/>
            <person name="Lopes-Bezerra L.M."/>
            <person name="Vasconcelos A.T."/>
            <person name="Felipe M.S."/>
        </authorList>
    </citation>
    <scope>NUCLEOTIDE SEQUENCE [LARGE SCALE GENOMIC DNA]</scope>
    <source>
        <strain evidence="1 2">1099-18</strain>
    </source>
</reference>